<feature type="domain" description="Sulfatase N-terminal" evidence="9">
    <location>
        <begin position="27"/>
        <end position="278"/>
    </location>
</feature>
<evidence type="ECO:0000256" key="2">
    <source>
        <dbReference type="ARBA" id="ARBA00008779"/>
    </source>
</evidence>
<protein>
    <recommendedName>
        <fullName evidence="9">Sulfatase N-terminal domain-containing protein</fullName>
    </recommendedName>
</protein>
<evidence type="ECO:0000256" key="8">
    <source>
        <dbReference type="SAM" id="SignalP"/>
    </source>
</evidence>
<feature type="compositionally biased region" description="Pro residues" evidence="7">
    <location>
        <begin position="382"/>
        <end position="485"/>
    </location>
</feature>
<dbReference type="PANTHER" id="PTHR10342:SF274">
    <property type="entry name" value="ARYLSULFATASE B"/>
    <property type="match status" value="1"/>
</dbReference>
<feature type="compositionally biased region" description="Pro residues" evidence="7">
    <location>
        <begin position="354"/>
        <end position="366"/>
    </location>
</feature>
<feature type="compositionally biased region" description="Pro residues" evidence="7">
    <location>
        <begin position="329"/>
        <end position="347"/>
    </location>
</feature>
<keyword evidence="4" id="KW-0378">Hydrolase</keyword>
<feature type="chain" id="PRO_5040390106" description="Sulfatase N-terminal domain-containing protein" evidence="8">
    <location>
        <begin position="24"/>
        <end position="730"/>
    </location>
</feature>
<dbReference type="AlphaFoldDB" id="A0A9Q0EH25"/>
<keyword evidence="3" id="KW-0479">Metal-binding</keyword>
<dbReference type="InterPro" id="IPR024607">
    <property type="entry name" value="Sulfatase_CS"/>
</dbReference>
<feature type="region of interest" description="Disordered" evidence="7">
    <location>
        <begin position="707"/>
        <end position="730"/>
    </location>
</feature>
<keyword evidence="6" id="KW-0325">Glycoprotein</keyword>
<evidence type="ECO:0000256" key="7">
    <source>
        <dbReference type="SAM" id="MobiDB-lite"/>
    </source>
</evidence>
<gene>
    <name evidence="10" type="ORF">NHX12_027686</name>
</gene>
<dbReference type="PANTHER" id="PTHR10342">
    <property type="entry name" value="ARYLSULFATASE"/>
    <property type="match status" value="1"/>
</dbReference>
<name>A0A9Q0EH25_9TELE</name>
<dbReference type="CDD" id="cd16029">
    <property type="entry name" value="4-S"/>
    <property type="match status" value="1"/>
</dbReference>
<keyword evidence="8" id="KW-0732">Signal</keyword>
<dbReference type="InterPro" id="IPR047115">
    <property type="entry name" value="ARSB"/>
</dbReference>
<comment type="cofactor">
    <cofactor evidence="1">
        <name>Ca(2+)</name>
        <dbReference type="ChEBI" id="CHEBI:29108"/>
    </cofactor>
</comment>
<dbReference type="Gene3D" id="3.40.720.10">
    <property type="entry name" value="Alkaline Phosphatase, subunit A"/>
    <property type="match status" value="2"/>
</dbReference>
<proteinExistence type="inferred from homology"/>
<dbReference type="Proteomes" id="UP001148018">
    <property type="component" value="Unassembled WGS sequence"/>
</dbReference>
<dbReference type="OrthoDB" id="103349at2759"/>
<dbReference type="InterPro" id="IPR000917">
    <property type="entry name" value="Sulfatase_N"/>
</dbReference>
<comment type="caution">
    <text evidence="10">The sequence shown here is derived from an EMBL/GenBank/DDBJ whole genome shotgun (WGS) entry which is preliminary data.</text>
</comment>
<evidence type="ECO:0000313" key="11">
    <source>
        <dbReference type="Proteomes" id="UP001148018"/>
    </source>
</evidence>
<dbReference type="GO" id="GO:0046872">
    <property type="term" value="F:metal ion binding"/>
    <property type="evidence" value="ECO:0007669"/>
    <property type="project" value="UniProtKB-KW"/>
</dbReference>
<dbReference type="PROSITE" id="PS00523">
    <property type="entry name" value="SULFATASE_1"/>
    <property type="match status" value="1"/>
</dbReference>
<dbReference type="Pfam" id="PF00884">
    <property type="entry name" value="Sulfatase"/>
    <property type="match status" value="1"/>
</dbReference>
<feature type="region of interest" description="Disordered" evidence="7">
    <location>
        <begin position="324"/>
        <end position="489"/>
    </location>
</feature>
<evidence type="ECO:0000256" key="1">
    <source>
        <dbReference type="ARBA" id="ARBA00001913"/>
    </source>
</evidence>
<reference evidence="10" key="1">
    <citation type="submission" date="2022-07" db="EMBL/GenBank/DDBJ databases">
        <title>Chromosome-level genome of Muraenolepis orangiensis.</title>
        <authorList>
            <person name="Kim J."/>
        </authorList>
    </citation>
    <scope>NUCLEOTIDE SEQUENCE</scope>
    <source>
        <strain evidence="10">KU_S4_2022</strain>
        <tissue evidence="10">Muscle</tissue>
    </source>
</reference>
<dbReference type="GO" id="GO:0008484">
    <property type="term" value="F:sulfuric ester hydrolase activity"/>
    <property type="evidence" value="ECO:0007669"/>
    <property type="project" value="InterPro"/>
</dbReference>
<evidence type="ECO:0000256" key="6">
    <source>
        <dbReference type="ARBA" id="ARBA00023180"/>
    </source>
</evidence>
<dbReference type="Gene3D" id="3.30.1120.10">
    <property type="match status" value="1"/>
</dbReference>
<evidence type="ECO:0000313" key="10">
    <source>
        <dbReference type="EMBL" id="KAJ3605641.1"/>
    </source>
</evidence>
<dbReference type="InterPro" id="IPR017850">
    <property type="entry name" value="Alkaline_phosphatase_core_sf"/>
</dbReference>
<accession>A0A9Q0EH25</accession>
<dbReference type="SUPFAM" id="SSF53649">
    <property type="entry name" value="Alkaline phosphatase-like"/>
    <property type="match status" value="1"/>
</dbReference>
<evidence type="ECO:0000256" key="4">
    <source>
        <dbReference type="ARBA" id="ARBA00022801"/>
    </source>
</evidence>
<dbReference type="PROSITE" id="PS00149">
    <property type="entry name" value="SULFATASE_2"/>
    <property type="match status" value="1"/>
</dbReference>
<keyword evidence="11" id="KW-1185">Reference proteome</keyword>
<dbReference type="EMBL" id="JANIIK010000043">
    <property type="protein sequence ID" value="KAJ3605641.1"/>
    <property type="molecule type" value="Genomic_DNA"/>
</dbReference>
<organism evidence="10 11">
    <name type="scientific">Muraenolepis orangiensis</name>
    <name type="common">Patagonian moray cod</name>
    <dbReference type="NCBI Taxonomy" id="630683"/>
    <lineage>
        <taxon>Eukaryota</taxon>
        <taxon>Metazoa</taxon>
        <taxon>Chordata</taxon>
        <taxon>Craniata</taxon>
        <taxon>Vertebrata</taxon>
        <taxon>Euteleostomi</taxon>
        <taxon>Actinopterygii</taxon>
        <taxon>Neopterygii</taxon>
        <taxon>Teleostei</taxon>
        <taxon>Neoteleostei</taxon>
        <taxon>Acanthomorphata</taxon>
        <taxon>Zeiogadaria</taxon>
        <taxon>Gadariae</taxon>
        <taxon>Gadiformes</taxon>
        <taxon>Muraenolepidoidei</taxon>
        <taxon>Muraenolepididae</taxon>
        <taxon>Muraenolepis</taxon>
    </lineage>
</organism>
<evidence type="ECO:0000256" key="3">
    <source>
        <dbReference type="ARBA" id="ARBA00022723"/>
    </source>
</evidence>
<evidence type="ECO:0000259" key="9">
    <source>
        <dbReference type="Pfam" id="PF00884"/>
    </source>
</evidence>
<comment type="similarity">
    <text evidence="2">Belongs to the sulfatase family.</text>
</comment>
<feature type="signal peptide" evidence="8">
    <location>
        <begin position="1"/>
        <end position="23"/>
    </location>
</feature>
<evidence type="ECO:0000256" key="5">
    <source>
        <dbReference type="ARBA" id="ARBA00022837"/>
    </source>
</evidence>
<sequence>MPVTGCDPMVFLFLLSIGPLSGADGPPHLVFILADDLGWNDVGFHGSEIRTPHLDELSASGVRLENYYVQPLCTPSRNQLMTGRYQIHTGMQHQIIWPCQPYCVPLDETLLPQLMRRAGYRTHMVGKWHLGMFQEACLPTRRGFDSFFGYLMGSEDYYSHVRCYPVTSERDRCALDLRDGEEVATGYQGRYSTELFTEKVVNIIYKHDPKKPAFLYVALQAVHAPLQVPERYVAPYAFIQDPQRRLYAGMVSAMDEAVGNITAALRDTGLWNNTVLVFSTAQEDVREDVREDMREDVREDVREDMREDVREDVRTAALLPQGLRISPTCLPPRPGPCSPLGPDPAPPSARTLVPPRPGPLLPPRDPCSPLGPNLPPSSARTPAPPSARTPAPPSGPLLPPRPGPLLPPRDPCSPLGPDPCSPLGPDPAPPSGPLLPPRDPCSPLRTPAPPSARTPAPPSGPLLPPRDPCSPLGPDPCSPLGPDPCSPGIELTDSFAIHHKLQTDNGGQPLFGGSNWPLRGRKASLWEGGVRGVAFVAGPLLRRPGTVSRELVHISDWLPTAVGLAGGQLNGTQPLDGFDVWKTIRDEGLPWTQRVSGDQRQSTQAFNVSVHAAIRFSNWKLLTGYPGCDVWFPRPGCDVWFPRPGCDVWFPRPGGSNATSTSAAPLKSVMLFDVDADPEERSEVSDLNPSVVEFLLRRLEHHQSASRPIVFPDNDPRCDPGPAGAWGPWA</sequence>
<keyword evidence="5" id="KW-0106">Calcium</keyword>